<gene>
    <name evidence="1" type="ORF">HINF_LOCUS15718</name>
    <name evidence="2" type="ORF">HINF_LOCUS3530</name>
</gene>
<comment type="caution">
    <text evidence="1">The sequence shown here is derived from an EMBL/GenBank/DDBJ whole genome shotgun (WGS) entry which is preliminary data.</text>
</comment>
<dbReference type="AlphaFoldDB" id="A0AA86NXW5"/>
<name>A0AA86NXW5_9EUKA</name>
<protein>
    <submittedName>
        <fullName evidence="2">Hypothetical_protein</fullName>
    </submittedName>
</protein>
<proteinExistence type="predicted"/>
<keyword evidence="3" id="KW-1185">Reference proteome</keyword>
<accession>A0AA86NXW5</accession>
<dbReference type="EMBL" id="CAXDID020000006">
    <property type="protein sequence ID" value="CAL5975834.1"/>
    <property type="molecule type" value="Genomic_DNA"/>
</dbReference>
<organism evidence="1">
    <name type="scientific">Hexamita inflata</name>
    <dbReference type="NCBI Taxonomy" id="28002"/>
    <lineage>
        <taxon>Eukaryota</taxon>
        <taxon>Metamonada</taxon>
        <taxon>Diplomonadida</taxon>
        <taxon>Hexamitidae</taxon>
        <taxon>Hexamitinae</taxon>
        <taxon>Hexamita</taxon>
    </lineage>
</organism>
<reference evidence="2 3" key="2">
    <citation type="submission" date="2024-07" db="EMBL/GenBank/DDBJ databases">
        <authorList>
            <person name="Akdeniz Z."/>
        </authorList>
    </citation>
    <scope>NUCLEOTIDE SEQUENCE [LARGE SCALE GENOMIC DNA]</scope>
</reference>
<dbReference type="EMBL" id="CATOUU010000386">
    <property type="protein sequence ID" value="CAI9928073.1"/>
    <property type="molecule type" value="Genomic_DNA"/>
</dbReference>
<reference evidence="1" key="1">
    <citation type="submission" date="2023-06" db="EMBL/GenBank/DDBJ databases">
        <authorList>
            <person name="Kurt Z."/>
        </authorList>
    </citation>
    <scope>NUCLEOTIDE SEQUENCE</scope>
</reference>
<sequence>MKYLYPLHCIHVVHIEPFLHLLKINFVSICYYFYYFRTLCLQQENRVGFMVLQAATSEIKQETTLTRCISVCKTTVRKKNQSWGSKLDSSLTDFFTEQKTLGVK</sequence>
<dbReference type="Proteomes" id="UP001642409">
    <property type="component" value="Unassembled WGS sequence"/>
</dbReference>
<evidence type="ECO:0000313" key="2">
    <source>
        <dbReference type="EMBL" id="CAL5975834.1"/>
    </source>
</evidence>
<evidence type="ECO:0000313" key="3">
    <source>
        <dbReference type="Proteomes" id="UP001642409"/>
    </source>
</evidence>
<evidence type="ECO:0000313" key="1">
    <source>
        <dbReference type="EMBL" id="CAI9928073.1"/>
    </source>
</evidence>